<dbReference type="AlphaFoldDB" id="A0A9J7BSY9"/>
<feature type="domain" description="DUF2382" evidence="2">
    <location>
        <begin position="225"/>
        <end position="336"/>
    </location>
</feature>
<dbReference type="InterPro" id="IPR019060">
    <property type="entry name" value="DUF2382"/>
</dbReference>
<organism evidence="3 4">
    <name type="scientific">Occallatibacter riparius</name>
    <dbReference type="NCBI Taxonomy" id="1002689"/>
    <lineage>
        <taxon>Bacteria</taxon>
        <taxon>Pseudomonadati</taxon>
        <taxon>Acidobacteriota</taxon>
        <taxon>Terriglobia</taxon>
        <taxon>Terriglobales</taxon>
        <taxon>Acidobacteriaceae</taxon>
        <taxon>Occallatibacter</taxon>
    </lineage>
</organism>
<sequence>MAGYETDTTVFGYFSSETQAEAAVRELKAAGFTRNQISVAGQPGTGAYSSGTTTGESTTGSKMREEGHKAGEAVGGFWDRIKNFFEGDTAEPYADERTSGDMATHEITGSNNVYDYDDDLHESWGTTTDRSRYFGQQYGSTGQGYIVSVRAAERRAEAETILESNGADLGSSAESSTALTPDYASSNSSYSGTGTGTTSPYAETEDAAYTGSTGSDLDTRTPRRIQLYGEVLRVHRDRVQRGEARIRKETVTETQNVEVPVTREELVVERVPVSGSQPATGATFGSDSEEIRVPLTEEVARVEKEPVVREQVEIGKREITNTENRQETVRREELRVDEDKDRLRKAS</sequence>
<dbReference type="RefSeq" id="WP_260795662.1">
    <property type="nucleotide sequence ID" value="NZ_CP093313.1"/>
</dbReference>
<evidence type="ECO:0000313" key="3">
    <source>
        <dbReference type="EMBL" id="UWZ86019.1"/>
    </source>
</evidence>
<dbReference type="PANTHER" id="PTHR38463:SF1">
    <property type="entry name" value="STRESS RESPONSE PROTEIN YSNF"/>
    <property type="match status" value="1"/>
</dbReference>
<feature type="region of interest" description="Disordered" evidence="1">
    <location>
        <begin position="167"/>
        <end position="218"/>
    </location>
</feature>
<evidence type="ECO:0000313" key="4">
    <source>
        <dbReference type="Proteomes" id="UP001059380"/>
    </source>
</evidence>
<dbReference type="KEGG" id="orp:MOP44_08750"/>
<protein>
    <submittedName>
        <fullName evidence="3">YsnF/AvaK domain-containing protein</fullName>
    </submittedName>
</protein>
<evidence type="ECO:0000259" key="2">
    <source>
        <dbReference type="Pfam" id="PF09557"/>
    </source>
</evidence>
<evidence type="ECO:0000256" key="1">
    <source>
        <dbReference type="SAM" id="MobiDB-lite"/>
    </source>
</evidence>
<accession>A0A9J7BSY9</accession>
<dbReference type="InterPro" id="IPR052967">
    <property type="entry name" value="Stress_Response_Assoc"/>
</dbReference>
<keyword evidence="4" id="KW-1185">Reference proteome</keyword>
<dbReference type="EMBL" id="CP093313">
    <property type="protein sequence ID" value="UWZ86019.1"/>
    <property type="molecule type" value="Genomic_DNA"/>
</dbReference>
<dbReference type="PANTHER" id="PTHR38463">
    <property type="entry name" value="STRESS RESPONSE PROTEIN YSNF"/>
    <property type="match status" value="1"/>
</dbReference>
<dbReference type="Proteomes" id="UP001059380">
    <property type="component" value="Chromosome"/>
</dbReference>
<gene>
    <name evidence="3" type="ORF">MOP44_08750</name>
</gene>
<feature type="compositionally biased region" description="Low complexity" evidence="1">
    <location>
        <begin position="45"/>
        <end position="61"/>
    </location>
</feature>
<dbReference type="Pfam" id="PF09557">
    <property type="entry name" value="DUF2382"/>
    <property type="match status" value="1"/>
</dbReference>
<reference evidence="3" key="1">
    <citation type="submission" date="2021-04" db="EMBL/GenBank/DDBJ databases">
        <title>Phylogenetic analysis of Acidobacteriaceae.</title>
        <authorList>
            <person name="Qiu L."/>
            <person name="Zhang Q."/>
        </authorList>
    </citation>
    <scope>NUCLEOTIDE SEQUENCE</scope>
    <source>
        <strain evidence="3">DSM 25168</strain>
    </source>
</reference>
<dbReference type="NCBIfam" id="TIGR02271">
    <property type="entry name" value="YsnF/AvaK domain"/>
    <property type="match status" value="1"/>
</dbReference>
<feature type="region of interest" description="Disordered" evidence="1">
    <location>
        <begin position="43"/>
        <end position="66"/>
    </location>
</feature>
<feature type="compositionally biased region" description="Low complexity" evidence="1">
    <location>
        <begin position="185"/>
        <end position="199"/>
    </location>
</feature>
<name>A0A9J7BSY9_9BACT</name>
<proteinExistence type="predicted"/>